<dbReference type="EMBL" id="CM004471">
    <property type="protein sequence ID" value="OCT87122.1"/>
    <property type="molecule type" value="Genomic_DNA"/>
</dbReference>
<gene>
    <name evidence="1" type="ORF">XELAEV_18020816mg</name>
</gene>
<reference evidence="2" key="1">
    <citation type="journal article" date="2016" name="Nature">
        <title>Genome evolution in the allotetraploid frog Xenopus laevis.</title>
        <authorList>
            <person name="Session A.M."/>
            <person name="Uno Y."/>
            <person name="Kwon T."/>
            <person name="Chapman J.A."/>
            <person name="Toyoda A."/>
            <person name="Takahashi S."/>
            <person name="Fukui A."/>
            <person name="Hikosaka A."/>
            <person name="Suzuki A."/>
            <person name="Kondo M."/>
            <person name="van Heeringen S.J."/>
            <person name="Quigley I."/>
            <person name="Heinz S."/>
            <person name="Ogino H."/>
            <person name="Ochi H."/>
            <person name="Hellsten U."/>
            <person name="Lyons J.B."/>
            <person name="Simakov O."/>
            <person name="Putnam N."/>
            <person name="Stites J."/>
            <person name="Kuroki Y."/>
            <person name="Tanaka T."/>
            <person name="Michiue T."/>
            <person name="Watanabe M."/>
            <person name="Bogdanovic O."/>
            <person name="Lister R."/>
            <person name="Georgiou G."/>
            <person name="Paranjpe S.S."/>
            <person name="van Kruijsbergen I."/>
            <person name="Shu S."/>
            <person name="Carlson J."/>
            <person name="Kinoshita T."/>
            <person name="Ohta Y."/>
            <person name="Mawaribuchi S."/>
            <person name="Jenkins J."/>
            <person name="Grimwood J."/>
            <person name="Schmutz J."/>
            <person name="Mitros T."/>
            <person name="Mozaffari S.V."/>
            <person name="Suzuki Y."/>
            <person name="Haramoto Y."/>
            <person name="Yamamoto T.S."/>
            <person name="Takagi C."/>
            <person name="Heald R."/>
            <person name="Miller K."/>
            <person name="Haudenschild C."/>
            <person name="Kitzman J."/>
            <person name="Nakayama T."/>
            <person name="Izutsu Y."/>
            <person name="Robert J."/>
            <person name="Fortriede J."/>
            <person name="Burns K."/>
            <person name="Lotay V."/>
            <person name="Karimi K."/>
            <person name="Yasuoka Y."/>
            <person name="Dichmann D.S."/>
            <person name="Flajnik M.F."/>
            <person name="Houston D.W."/>
            <person name="Shendure J."/>
            <person name="DuPasquier L."/>
            <person name="Vize P.D."/>
            <person name="Zorn A.M."/>
            <person name="Ito M."/>
            <person name="Marcotte E.M."/>
            <person name="Wallingford J.B."/>
            <person name="Ito Y."/>
            <person name="Asashima M."/>
            <person name="Ueno N."/>
            <person name="Matsuda Y."/>
            <person name="Veenstra G.J."/>
            <person name="Fujiyama A."/>
            <person name="Harland R.M."/>
            <person name="Taira M."/>
            <person name="Rokhsar D.S."/>
        </authorList>
    </citation>
    <scope>NUCLEOTIDE SEQUENCE [LARGE SCALE GENOMIC DNA]</scope>
    <source>
        <strain evidence="2">J</strain>
    </source>
</reference>
<dbReference type="AlphaFoldDB" id="A0A974HQT8"/>
<proteinExistence type="predicted"/>
<accession>A0A974HQT8</accession>
<sequence length="99" mass="11719">MCSRKQEDFFYGEKKNLKYFFSISFIDKSQVNNIDGKFIIIHLICKQICREALGYYKCYFIMPDGSPAMYMQNHSKKKLELCFWTTGTKTAFHKDTVCL</sequence>
<organism evidence="1 2">
    <name type="scientific">Xenopus laevis</name>
    <name type="common">African clawed frog</name>
    <dbReference type="NCBI Taxonomy" id="8355"/>
    <lineage>
        <taxon>Eukaryota</taxon>
        <taxon>Metazoa</taxon>
        <taxon>Chordata</taxon>
        <taxon>Craniata</taxon>
        <taxon>Vertebrata</taxon>
        <taxon>Euteleostomi</taxon>
        <taxon>Amphibia</taxon>
        <taxon>Batrachia</taxon>
        <taxon>Anura</taxon>
        <taxon>Pipoidea</taxon>
        <taxon>Pipidae</taxon>
        <taxon>Xenopodinae</taxon>
        <taxon>Xenopus</taxon>
        <taxon>Xenopus</taxon>
    </lineage>
</organism>
<dbReference type="Proteomes" id="UP000694892">
    <property type="component" value="Chromosome 3S"/>
</dbReference>
<evidence type="ECO:0000313" key="1">
    <source>
        <dbReference type="EMBL" id="OCT87122.1"/>
    </source>
</evidence>
<protein>
    <submittedName>
        <fullName evidence="1">Uncharacterized protein</fullName>
    </submittedName>
</protein>
<evidence type="ECO:0000313" key="2">
    <source>
        <dbReference type="Proteomes" id="UP000694892"/>
    </source>
</evidence>
<name>A0A974HQT8_XENLA</name>